<dbReference type="PANTHER" id="PTHR33164:SF89">
    <property type="entry name" value="MARR FAMILY REGULATORY PROTEIN"/>
    <property type="match status" value="1"/>
</dbReference>
<dbReference type="InParanoid" id="D9QKR1"/>
<dbReference type="Proteomes" id="UP000002696">
    <property type="component" value="Chromosome"/>
</dbReference>
<organism evidence="2 3">
    <name type="scientific">Brevundimonas subvibrioides (strain ATCC 15264 / DSM 4735 / LMG 14903 / NBRC 16000 / CB 81)</name>
    <name type="common">Caulobacter subvibrioides</name>
    <dbReference type="NCBI Taxonomy" id="633149"/>
    <lineage>
        <taxon>Bacteria</taxon>
        <taxon>Pseudomonadati</taxon>
        <taxon>Pseudomonadota</taxon>
        <taxon>Alphaproteobacteria</taxon>
        <taxon>Caulobacterales</taxon>
        <taxon>Caulobacteraceae</taxon>
        <taxon>Brevundimonas</taxon>
    </lineage>
</organism>
<dbReference type="GO" id="GO:0006950">
    <property type="term" value="P:response to stress"/>
    <property type="evidence" value="ECO:0007669"/>
    <property type="project" value="TreeGrafter"/>
</dbReference>
<protein>
    <submittedName>
        <fullName evidence="2">Transcriptional regulator, MarR family</fullName>
    </submittedName>
</protein>
<evidence type="ECO:0000259" key="1">
    <source>
        <dbReference type="PROSITE" id="PS50995"/>
    </source>
</evidence>
<dbReference type="STRING" id="633149.Bresu_2416"/>
<dbReference type="PRINTS" id="PR00598">
    <property type="entry name" value="HTHMARR"/>
</dbReference>
<dbReference type="PANTHER" id="PTHR33164">
    <property type="entry name" value="TRANSCRIPTIONAL REGULATOR, MARR FAMILY"/>
    <property type="match status" value="1"/>
</dbReference>
<dbReference type="FunCoup" id="D9QKR1">
    <property type="interactions" value="158"/>
</dbReference>
<dbReference type="InterPro" id="IPR039422">
    <property type="entry name" value="MarR/SlyA-like"/>
</dbReference>
<dbReference type="SUPFAM" id="SSF46785">
    <property type="entry name" value="Winged helix' DNA-binding domain"/>
    <property type="match status" value="1"/>
</dbReference>
<dbReference type="HOGENOM" id="CLU_083287_4_1_5"/>
<dbReference type="InterPro" id="IPR000835">
    <property type="entry name" value="HTH_MarR-typ"/>
</dbReference>
<evidence type="ECO:0000313" key="3">
    <source>
        <dbReference type="Proteomes" id="UP000002696"/>
    </source>
</evidence>
<name>D9QKR1_BRESC</name>
<dbReference type="AlphaFoldDB" id="D9QKR1"/>
<feature type="domain" description="HTH marR-type" evidence="1">
    <location>
        <begin position="24"/>
        <end position="156"/>
    </location>
</feature>
<dbReference type="GO" id="GO:0003700">
    <property type="term" value="F:DNA-binding transcription factor activity"/>
    <property type="evidence" value="ECO:0007669"/>
    <property type="project" value="InterPro"/>
</dbReference>
<dbReference type="KEGG" id="bsb:Bresu_2416"/>
<gene>
    <name evidence="2" type="ordered locus">Bresu_2416</name>
</gene>
<reference evidence="3" key="1">
    <citation type="journal article" date="2011" name="J. Bacteriol.">
        <title>Genome sequences of eight morphologically diverse alphaproteobacteria.</title>
        <authorList>
            <consortium name="US DOE Joint Genome Institute"/>
            <person name="Brown P.J."/>
            <person name="Kysela D.T."/>
            <person name="Buechlein A."/>
            <person name="Hemmerich C."/>
            <person name="Brun Y.V."/>
        </authorList>
    </citation>
    <scope>NUCLEOTIDE SEQUENCE [LARGE SCALE GENOMIC DNA]</scope>
    <source>
        <strain evidence="3">ATCC 15264 / DSM 4735 / LMG 14903 / NBRC 16000 / CB 81</strain>
    </source>
</reference>
<dbReference type="BioCyc" id="BSUB633149:G1GM8-2418-MONOMER"/>
<dbReference type="eggNOG" id="COG1846">
    <property type="taxonomic scope" value="Bacteria"/>
</dbReference>
<dbReference type="RefSeq" id="WP_013269826.1">
    <property type="nucleotide sequence ID" value="NC_014375.1"/>
</dbReference>
<evidence type="ECO:0000313" key="2">
    <source>
        <dbReference type="EMBL" id="ADL01725.1"/>
    </source>
</evidence>
<sequence>MSDPMLAEMDHTPTSAARFLGILTPLLGFRMRRIHNHLTRSFSERLGDQALRPGGFSALGLMAANPGMSQKMLSDELGQDKATVVALLDELERRGWAERRRDVADRRRHHLFITPAGETALAWMAREAVDNERGVVAALTDAEAHTLLTLLDKVYRGAFPTEP</sequence>
<dbReference type="OrthoDB" id="8228089at2"/>
<dbReference type="SMART" id="SM00347">
    <property type="entry name" value="HTH_MARR"/>
    <property type="match status" value="1"/>
</dbReference>
<dbReference type="EMBL" id="CP002102">
    <property type="protein sequence ID" value="ADL01725.1"/>
    <property type="molecule type" value="Genomic_DNA"/>
</dbReference>
<accession>D9QKR1</accession>
<dbReference type="PROSITE" id="PS50995">
    <property type="entry name" value="HTH_MARR_2"/>
    <property type="match status" value="1"/>
</dbReference>
<dbReference type="Gene3D" id="1.10.10.10">
    <property type="entry name" value="Winged helix-like DNA-binding domain superfamily/Winged helix DNA-binding domain"/>
    <property type="match status" value="1"/>
</dbReference>
<dbReference type="InterPro" id="IPR036390">
    <property type="entry name" value="WH_DNA-bd_sf"/>
</dbReference>
<proteinExistence type="predicted"/>
<dbReference type="InterPro" id="IPR036388">
    <property type="entry name" value="WH-like_DNA-bd_sf"/>
</dbReference>
<keyword evidence="3" id="KW-1185">Reference proteome</keyword>
<dbReference type="Pfam" id="PF12802">
    <property type="entry name" value="MarR_2"/>
    <property type="match status" value="1"/>
</dbReference>